<evidence type="ECO:0000313" key="2">
    <source>
        <dbReference type="Proteomes" id="UP001194468"/>
    </source>
</evidence>
<evidence type="ECO:0000313" key="1">
    <source>
        <dbReference type="EMBL" id="KAF8423480.1"/>
    </source>
</evidence>
<name>A0AAD4BDZ0_BOLED</name>
<accession>A0AAD4BDZ0</accession>
<keyword evidence="2" id="KW-1185">Reference proteome</keyword>
<dbReference type="Proteomes" id="UP001194468">
    <property type="component" value="Unassembled WGS sequence"/>
</dbReference>
<sequence>MQGITYSDTTGRHGHAQSRLTSLGIVPRMHSCMLTLSAFQGLARGHDSVLEVHLIHGIRSCWSRSPGVVAL</sequence>
<proteinExistence type="predicted"/>
<organism evidence="1 2">
    <name type="scientific">Boletus edulis BED1</name>
    <dbReference type="NCBI Taxonomy" id="1328754"/>
    <lineage>
        <taxon>Eukaryota</taxon>
        <taxon>Fungi</taxon>
        <taxon>Dikarya</taxon>
        <taxon>Basidiomycota</taxon>
        <taxon>Agaricomycotina</taxon>
        <taxon>Agaricomycetes</taxon>
        <taxon>Agaricomycetidae</taxon>
        <taxon>Boletales</taxon>
        <taxon>Boletineae</taxon>
        <taxon>Boletaceae</taxon>
        <taxon>Boletoideae</taxon>
        <taxon>Boletus</taxon>
    </lineage>
</organism>
<protein>
    <submittedName>
        <fullName evidence="1">Uncharacterized protein</fullName>
    </submittedName>
</protein>
<reference evidence="1" key="1">
    <citation type="submission" date="2019-10" db="EMBL/GenBank/DDBJ databases">
        <authorList>
            <consortium name="DOE Joint Genome Institute"/>
            <person name="Kuo A."/>
            <person name="Miyauchi S."/>
            <person name="Kiss E."/>
            <person name="Drula E."/>
            <person name="Kohler A."/>
            <person name="Sanchez-Garcia M."/>
            <person name="Andreopoulos B."/>
            <person name="Barry K.W."/>
            <person name="Bonito G."/>
            <person name="Buee M."/>
            <person name="Carver A."/>
            <person name="Chen C."/>
            <person name="Cichocki N."/>
            <person name="Clum A."/>
            <person name="Culley D."/>
            <person name="Crous P.W."/>
            <person name="Fauchery L."/>
            <person name="Girlanda M."/>
            <person name="Hayes R."/>
            <person name="Keri Z."/>
            <person name="LaButti K."/>
            <person name="Lipzen A."/>
            <person name="Lombard V."/>
            <person name="Magnuson J."/>
            <person name="Maillard F."/>
            <person name="Morin E."/>
            <person name="Murat C."/>
            <person name="Nolan M."/>
            <person name="Ohm R."/>
            <person name="Pangilinan J."/>
            <person name="Pereira M."/>
            <person name="Perotto S."/>
            <person name="Peter M."/>
            <person name="Riley R."/>
            <person name="Sitrit Y."/>
            <person name="Stielow B."/>
            <person name="Szollosi G."/>
            <person name="Zifcakova L."/>
            <person name="Stursova M."/>
            <person name="Spatafora J.W."/>
            <person name="Tedersoo L."/>
            <person name="Vaario L.-M."/>
            <person name="Yamada A."/>
            <person name="Yan M."/>
            <person name="Wang P."/>
            <person name="Xu J."/>
            <person name="Bruns T."/>
            <person name="Baldrian P."/>
            <person name="Vilgalys R."/>
            <person name="Henrissat B."/>
            <person name="Grigoriev I.V."/>
            <person name="Hibbett D."/>
            <person name="Nagy L.G."/>
            <person name="Martin F.M."/>
        </authorList>
    </citation>
    <scope>NUCLEOTIDE SEQUENCE</scope>
    <source>
        <strain evidence="1">BED1</strain>
    </source>
</reference>
<gene>
    <name evidence="1" type="ORF">L210DRAFT_3570197</name>
</gene>
<reference evidence="1" key="2">
    <citation type="journal article" date="2020" name="Nat. Commun.">
        <title>Large-scale genome sequencing of mycorrhizal fungi provides insights into the early evolution of symbiotic traits.</title>
        <authorList>
            <person name="Miyauchi S."/>
            <person name="Kiss E."/>
            <person name="Kuo A."/>
            <person name="Drula E."/>
            <person name="Kohler A."/>
            <person name="Sanchez-Garcia M."/>
            <person name="Morin E."/>
            <person name="Andreopoulos B."/>
            <person name="Barry K.W."/>
            <person name="Bonito G."/>
            <person name="Buee M."/>
            <person name="Carver A."/>
            <person name="Chen C."/>
            <person name="Cichocki N."/>
            <person name="Clum A."/>
            <person name="Culley D."/>
            <person name="Crous P.W."/>
            <person name="Fauchery L."/>
            <person name="Girlanda M."/>
            <person name="Hayes R.D."/>
            <person name="Keri Z."/>
            <person name="LaButti K."/>
            <person name="Lipzen A."/>
            <person name="Lombard V."/>
            <person name="Magnuson J."/>
            <person name="Maillard F."/>
            <person name="Murat C."/>
            <person name="Nolan M."/>
            <person name="Ohm R.A."/>
            <person name="Pangilinan J."/>
            <person name="Pereira M.F."/>
            <person name="Perotto S."/>
            <person name="Peter M."/>
            <person name="Pfister S."/>
            <person name="Riley R."/>
            <person name="Sitrit Y."/>
            <person name="Stielow J.B."/>
            <person name="Szollosi G."/>
            <person name="Zifcakova L."/>
            <person name="Stursova M."/>
            <person name="Spatafora J.W."/>
            <person name="Tedersoo L."/>
            <person name="Vaario L.M."/>
            <person name="Yamada A."/>
            <person name="Yan M."/>
            <person name="Wang P."/>
            <person name="Xu J."/>
            <person name="Bruns T."/>
            <person name="Baldrian P."/>
            <person name="Vilgalys R."/>
            <person name="Dunand C."/>
            <person name="Henrissat B."/>
            <person name="Grigoriev I.V."/>
            <person name="Hibbett D."/>
            <person name="Nagy L.G."/>
            <person name="Martin F.M."/>
        </authorList>
    </citation>
    <scope>NUCLEOTIDE SEQUENCE</scope>
    <source>
        <strain evidence="1">BED1</strain>
    </source>
</reference>
<dbReference type="AlphaFoldDB" id="A0AAD4BDZ0"/>
<comment type="caution">
    <text evidence="1">The sequence shown here is derived from an EMBL/GenBank/DDBJ whole genome shotgun (WGS) entry which is preliminary data.</text>
</comment>
<dbReference type="EMBL" id="WHUW01000115">
    <property type="protein sequence ID" value="KAF8423480.1"/>
    <property type="molecule type" value="Genomic_DNA"/>
</dbReference>